<dbReference type="AlphaFoldDB" id="A0A1S9NCF0"/>
<dbReference type="InterPro" id="IPR019734">
    <property type="entry name" value="TPR_rpt"/>
</dbReference>
<dbReference type="EMBL" id="MWMH01000001">
    <property type="protein sequence ID" value="OOP75169.1"/>
    <property type="molecule type" value="Genomic_DNA"/>
</dbReference>
<comment type="caution">
    <text evidence="1">The sequence shown here is derived from an EMBL/GenBank/DDBJ whole genome shotgun (WGS) entry which is preliminary data.</text>
</comment>
<evidence type="ECO:0000313" key="1">
    <source>
        <dbReference type="EMBL" id="OOP75169.1"/>
    </source>
</evidence>
<reference evidence="1 2" key="1">
    <citation type="submission" date="2017-02" db="EMBL/GenBank/DDBJ databases">
        <title>Genome sequence of Clostridium beijerinckii Br21.</title>
        <authorList>
            <person name="Fonseca B.C."/>
            <person name="Guazzaroni M.E."/>
            <person name="Riano-Pachon D.M."/>
            <person name="Reginatto V."/>
        </authorList>
    </citation>
    <scope>NUCLEOTIDE SEQUENCE [LARGE SCALE GENOMIC DNA]</scope>
    <source>
        <strain evidence="1 2">Br21</strain>
    </source>
</reference>
<dbReference type="Pfam" id="PF13181">
    <property type="entry name" value="TPR_8"/>
    <property type="match status" value="1"/>
</dbReference>
<gene>
    <name evidence="1" type="ORF">CBEIBR21_03090</name>
</gene>
<proteinExistence type="predicted"/>
<sequence length="91" mass="10822">MCFYKNFIDEGQKWCKRIIDIKSDFAPAYVLLGRMELQIRLLEETFFSLNEALKLCKDDLRIFDIYNDLGSLYTKKHEAQKAIDCYKKALE</sequence>
<dbReference type="Proteomes" id="UP000190959">
    <property type="component" value="Unassembled WGS sequence"/>
</dbReference>
<dbReference type="Gene3D" id="1.25.40.10">
    <property type="entry name" value="Tetratricopeptide repeat domain"/>
    <property type="match status" value="1"/>
</dbReference>
<name>A0A1S9NCF0_CLOBE</name>
<dbReference type="InterPro" id="IPR011990">
    <property type="entry name" value="TPR-like_helical_dom_sf"/>
</dbReference>
<dbReference type="PROSITE" id="PS50293">
    <property type="entry name" value="TPR_REGION"/>
    <property type="match status" value="1"/>
</dbReference>
<organism evidence="1 2">
    <name type="scientific">Clostridium beijerinckii</name>
    <name type="common">Clostridium MP</name>
    <dbReference type="NCBI Taxonomy" id="1520"/>
    <lineage>
        <taxon>Bacteria</taxon>
        <taxon>Bacillati</taxon>
        <taxon>Bacillota</taxon>
        <taxon>Clostridia</taxon>
        <taxon>Eubacteriales</taxon>
        <taxon>Clostridiaceae</taxon>
        <taxon>Clostridium</taxon>
    </lineage>
</organism>
<protein>
    <submittedName>
        <fullName evidence="1">Uncharacterized protein</fullName>
    </submittedName>
</protein>
<accession>A0A1S9NCF0</accession>
<evidence type="ECO:0000313" key="2">
    <source>
        <dbReference type="Proteomes" id="UP000190959"/>
    </source>
</evidence>
<dbReference type="RefSeq" id="WP_171983597.1">
    <property type="nucleotide sequence ID" value="NZ_MWMH01000001.1"/>
</dbReference>
<dbReference type="SUPFAM" id="SSF48452">
    <property type="entry name" value="TPR-like"/>
    <property type="match status" value="1"/>
</dbReference>